<dbReference type="PANTHER" id="PTHR43806">
    <property type="entry name" value="PEPTIDASE S8"/>
    <property type="match status" value="1"/>
</dbReference>
<keyword evidence="2 5" id="KW-0645">Protease</keyword>
<evidence type="ECO:0000256" key="2">
    <source>
        <dbReference type="ARBA" id="ARBA00022670"/>
    </source>
</evidence>
<proteinExistence type="inferred from homology"/>
<organism evidence="7 8">
    <name type="scientific">Pelagibius litoralis</name>
    <dbReference type="NCBI Taxonomy" id="374515"/>
    <lineage>
        <taxon>Bacteria</taxon>
        <taxon>Pseudomonadati</taxon>
        <taxon>Pseudomonadota</taxon>
        <taxon>Alphaproteobacteria</taxon>
        <taxon>Rhodospirillales</taxon>
        <taxon>Rhodovibrionaceae</taxon>
        <taxon>Pelagibius</taxon>
    </lineage>
</organism>
<dbReference type="InterPro" id="IPR000209">
    <property type="entry name" value="Peptidase_S8/S53_dom"/>
</dbReference>
<dbReference type="InterPro" id="IPR050131">
    <property type="entry name" value="Peptidase_S8_subtilisin-like"/>
</dbReference>
<dbReference type="Gene3D" id="3.40.50.200">
    <property type="entry name" value="Peptidase S8/S53 domain"/>
    <property type="match status" value="1"/>
</dbReference>
<dbReference type="PROSITE" id="PS51892">
    <property type="entry name" value="SUBTILASE"/>
    <property type="match status" value="1"/>
</dbReference>
<evidence type="ECO:0000256" key="5">
    <source>
        <dbReference type="PROSITE-ProRule" id="PRU01240"/>
    </source>
</evidence>
<feature type="active site" description="Charge relay system" evidence="5">
    <location>
        <position position="227"/>
    </location>
</feature>
<evidence type="ECO:0000256" key="1">
    <source>
        <dbReference type="ARBA" id="ARBA00011073"/>
    </source>
</evidence>
<name>A0A967KG04_9PROT</name>
<dbReference type="EMBL" id="JAAQPH010000011">
    <property type="protein sequence ID" value="NIA69961.1"/>
    <property type="molecule type" value="Genomic_DNA"/>
</dbReference>
<dbReference type="InterPro" id="IPR015500">
    <property type="entry name" value="Peptidase_S8_subtilisin-rel"/>
</dbReference>
<reference evidence="7" key="1">
    <citation type="submission" date="2020-03" db="EMBL/GenBank/DDBJ databases">
        <title>Genome of Pelagibius litoralis DSM 21314T.</title>
        <authorList>
            <person name="Wang G."/>
        </authorList>
    </citation>
    <scope>NUCLEOTIDE SEQUENCE</scope>
    <source>
        <strain evidence="7">DSM 21314</strain>
    </source>
</reference>
<dbReference type="SUPFAM" id="SSF52743">
    <property type="entry name" value="Subtilisin-like"/>
    <property type="match status" value="1"/>
</dbReference>
<dbReference type="PRINTS" id="PR00723">
    <property type="entry name" value="SUBTILISIN"/>
</dbReference>
<dbReference type="Pfam" id="PF00082">
    <property type="entry name" value="Peptidase_S8"/>
    <property type="match status" value="1"/>
</dbReference>
<feature type="active site" description="Charge relay system" evidence="5">
    <location>
        <position position="422"/>
    </location>
</feature>
<protein>
    <submittedName>
        <fullName evidence="7">S8 family serine peptidase</fullName>
    </submittedName>
</protein>
<dbReference type="InterPro" id="IPR036852">
    <property type="entry name" value="Peptidase_S8/S53_dom_sf"/>
</dbReference>
<keyword evidence="3 5" id="KW-0378">Hydrolase</keyword>
<comment type="similarity">
    <text evidence="1 5">Belongs to the peptidase S8 family.</text>
</comment>
<dbReference type="PANTHER" id="PTHR43806:SF11">
    <property type="entry name" value="CEREVISIN-RELATED"/>
    <property type="match status" value="1"/>
</dbReference>
<feature type="domain" description="Peptidase S8/S53" evidence="6">
    <location>
        <begin position="220"/>
        <end position="461"/>
    </location>
</feature>
<dbReference type="GO" id="GO:0004252">
    <property type="term" value="F:serine-type endopeptidase activity"/>
    <property type="evidence" value="ECO:0007669"/>
    <property type="project" value="UniProtKB-UniRule"/>
</dbReference>
<evidence type="ECO:0000256" key="3">
    <source>
        <dbReference type="ARBA" id="ARBA00022801"/>
    </source>
</evidence>
<keyword evidence="4 5" id="KW-0720">Serine protease</keyword>
<dbReference type="Proteomes" id="UP000761264">
    <property type="component" value="Unassembled WGS sequence"/>
</dbReference>
<evidence type="ECO:0000313" key="7">
    <source>
        <dbReference type="EMBL" id="NIA69961.1"/>
    </source>
</evidence>
<feature type="active site" description="Charge relay system" evidence="5">
    <location>
        <position position="276"/>
    </location>
</feature>
<dbReference type="GO" id="GO:0006508">
    <property type="term" value="P:proteolysis"/>
    <property type="evidence" value="ECO:0007669"/>
    <property type="project" value="UniProtKB-KW"/>
</dbReference>
<dbReference type="AlphaFoldDB" id="A0A967KG04"/>
<dbReference type="RefSeq" id="WP_167226084.1">
    <property type="nucleotide sequence ID" value="NZ_JAAQPH010000011.1"/>
</dbReference>
<sequence length="478" mass="50647">MTEVDRRLILENNFLLAAIRDRRDSRRERNCRLPQAGSVADLAKGGLGVLLSVFLVPALAVAAEPASDDNLQQAGALLRAAATERCPAAFLDPQGVEDQTPGPLKGYLAAAVNDRGPADAWVRREVILEKAGSDLSISLSATRAGGALRRISLTALDEAGKRPLMTALADGTCLIHHGRALQYDAAGDASTLIHLAPDLAQVETTEPLNPPVPAGDDPGGVTVAHIDSGVNYLLPEITKRLARDQEGKALGQDFWDLDDRPFDGDTGRSPFFPIRHGTPVASLLVAEAPDIRLVPYRYPRPDMTRMGEIVSAAAAAGAGIVALPMGSRQPGDWESFAAAAKRYSNLLFIVSAGNDGRDIDADPLYPASLTLENMIVVTSSDAFGRLARGSNWGPLSVDLMVPAEQLEVIDYRGARGQASGSSYAVPRVAALAARLKAAHPDWQAAELKRAILARAVTPLQRGAARVAAGWIPNPADDD</sequence>
<evidence type="ECO:0000259" key="6">
    <source>
        <dbReference type="Pfam" id="PF00082"/>
    </source>
</evidence>
<evidence type="ECO:0000256" key="4">
    <source>
        <dbReference type="ARBA" id="ARBA00022825"/>
    </source>
</evidence>
<gene>
    <name evidence="7" type="ORF">HBA54_15260</name>
</gene>
<keyword evidence="8" id="KW-1185">Reference proteome</keyword>
<accession>A0A967KG04</accession>
<comment type="caution">
    <text evidence="7">The sequence shown here is derived from an EMBL/GenBank/DDBJ whole genome shotgun (WGS) entry which is preliminary data.</text>
</comment>
<evidence type="ECO:0000313" key="8">
    <source>
        <dbReference type="Proteomes" id="UP000761264"/>
    </source>
</evidence>